<name>A0A1M7AAK5_9GAMM</name>
<reference evidence="2" key="1">
    <citation type="submission" date="2016-11" db="EMBL/GenBank/DDBJ databases">
        <authorList>
            <person name="Varghese N."/>
            <person name="Submissions S."/>
        </authorList>
    </citation>
    <scope>NUCLEOTIDE SEQUENCE [LARGE SCALE GENOMIC DNA]</scope>
    <source>
        <strain evidence="2">ALO Sharm</strain>
    </source>
</reference>
<dbReference type="Proteomes" id="UP000184248">
    <property type="component" value="Unassembled WGS sequence"/>
</dbReference>
<protein>
    <submittedName>
        <fullName evidence="1">Uncharacterized protein</fullName>
    </submittedName>
</protein>
<keyword evidence="2" id="KW-1185">Reference proteome</keyword>
<dbReference type="AlphaFoldDB" id="A0A1M7AAK5"/>
<proteinExistence type="predicted"/>
<organism evidence="1 2">
    <name type="scientific">Halomonas caseinilytica</name>
    <dbReference type="NCBI Taxonomy" id="438744"/>
    <lineage>
        <taxon>Bacteria</taxon>
        <taxon>Pseudomonadati</taxon>
        <taxon>Pseudomonadota</taxon>
        <taxon>Gammaproteobacteria</taxon>
        <taxon>Oceanospirillales</taxon>
        <taxon>Halomonadaceae</taxon>
        <taxon>Halomonas</taxon>
    </lineage>
</organism>
<evidence type="ECO:0000313" key="1">
    <source>
        <dbReference type="EMBL" id="SHL39757.1"/>
    </source>
</evidence>
<accession>A0A1M7AAK5</accession>
<sequence length="32" mass="3756">MNKVALRLKSRNHFIIESHIFSSKGISQAWQE</sequence>
<dbReference type="EMBL" id="FRAL01000013">
    <property type="protein sequence ID" value="SHL39757.1"/>
    <property type="molecule type" value="Genomic_DNA"/>
</dbReference>
<evidence type="ECO:0000313" key="2">
    <source>
        <dbReference type="Proteomes" id="UP000184248"/>
    </source>
</evidence>
<gene>
    <name evidence="1" type="ORF">SAMN05192556_1132</name>
</gene>